<evidence type="ECO:0000313" key="3">
    <source>
        <dbReference type="EMBL" id="KAF2250396.1"/>
    </source>
</evidence>
<evidence type="ECO:0000313" key="4">
    <source>
        <dbReference type="Proteomes" id="UP000800094"/>
    </source>
</evidence>
<evidence type="ECO:0008006" key="5">
    <source>
        <dbReference type="Google" id="ProtNLM"/>
    </source>
</evidence>
<keyword evidence="2" id="KW-0732">Signal</keyword>
<dbReference type="EMBL" id="ML987194">
    <property type="protein sequence ID" value="KAF2250396.1"/>
    <property type="molecule type" value="Genomic_DNA"/>
</dbReference>
<protein>
    <recommendedName>
        <fullName evidence="5">Mid2 domain-containing protein</fullName>
    </recommendedName>
</protein>
<dbReference type="Proteomes" id="UP000800094">
    <property type="component" value="Unassembled WGS sequence"/>
</dbReference>
<proteinExistence type="predicted"/>
<evidence type="ECO:0000256" key="2">
    <source>
        <dbReference type="SAM" id="SignalP"/>
    </source>
</evidence>
<gene>
    <name evidence="3" type="ORF">BU26DRAFT_300976</name>
</gene>
<dbReference type="OrthoDB" id="4733706at2759"/>
<sequence length="610" mass="64376">MALGALLYSFVLASCLSFVAATPSPMDLAVRTYNAPGSTVEDTYRAIRRGLAAAKLEKRTDLKGNTTLDRSWDGAVLLKFGLSQDIPTNSNNATASVSESVEIICTTCYVKGLARAELNIPDNFNASDALENTVDVVADEVGNFTEEVLDYFGNYTESVIGNLADGFDVRDFAMPTFNYSFDVDIPDIPECTLNFQFDGMELYLELETILGMGAKYELNLFTSNTPIGIGVGNSLMLGVVFKVDLILSVDGTIDISSGFHIKLDDGITIDIALFGQNVSNLEFPGGKFEFLPVTIESAGVVMSAVLRIGIHSGLVLSTPQIGPHFTIFNQEVGFPQMSGGIEVGVYANIAEFTTNVTLVPDDPGCELKVVQEYQLALGATAGASVAIDTHTWGPVAETSIPVFKTELAEACAIKGTPTQRNVGSTITAGARKRQDLETTVISTEITHTGVACMSTVVGNCPASLQSTTRTVETRTLTTAVPSGEEATFPQSVQDMVTNTVAFGTGVKDIVSTSGSPTSYTPPATPGAGGNGVGKALDGKVGGVSKKVIIGVSVGLGAPVIAAVIVGFLMWRRRKRYSAVPQGTTPLMVAEPYSSQAKTKTGVSVTEVPRR</sequence>
<keyword evidence="1" id="KW-0472">Membrane</keyword>
<feature type="signal peptide" evidence="2">
    <location>
        <begin position="1"/>
        <end position="21"/>
    </location>
</feature>
<keyword evidence="1" id="KW-0812">Transmembrane</keyword>
<evidence type="ECO:0000256" key="1">
    <source>
        <dbReference type="SAM" id="Phobius"/>
    </source>
</evidence>
<dbReference type="AlphaFoldDB" id="A0A6A6IJ42"/>
<organism evidence="3 4">
    <name type="scientific">Trematosphaeria pertusa</name>
    <dbReference type="NCBI Taxonomy" id="390896"/>
    <lineage>
        <taxon>Eukaryota</taxon>
        <taxon>Fungi</taxon>
        <taxon>Dikarya</taxon>
        <taxon>Ascomycota</taxon>
        <taxon>Pezizomycotina</taxon>
        <taxon>Dothideomycetes</taxon>
        <taxon>Pleosporomycetidae</taxon>
        <taxon>Pleosporales</taxon>
        <taxon>Massarineae</taxon>
        <taxon>Trematosphaeriaceae</taxon>
        <taxon>Trematosphaeria</taxon>
    </lineage>
</organism>
<accession>A0A6A6IJ42</accession>
<name>A0A6A6IJ42_9PLEO</name>
<dbReference type="GeneID" id="54575111"/>
<feature type="chain" id="PRO_5025331968" description="Mid2 domain-containing protein" evidence="2">
    <location>
        <begin position="22"/>
        <end position="610"/>
    </location>
</feature>
<dbReference type="RefSeq" id="XP_033685400.1">
    <property type="nucleotide sequence ID" value="XM_033821781.1"/>
</dbReference>
<feature type="transmembrane region" description="Helical" evidence="1">
    <location>
        <begin position="547"/>
        <end position="570"/>
    </location>
</feature>
<reference evidence="3" key="1">
    <citation type="journal article" date="2020" name="Stud. Mycol.">
        <title>101 Dothideomycetes genomes: a test case for predicting lifestyles and emergence of pathogens.</title>
        <authorList>
            <person name="Haridas S."/>
            <person name="Albert R."/>
            <person name="Binder M."/>
            <person name="Bloem J."/>
            <person name="Labutti K."/>
            <person name="Salamov A."/>
            <person name="Andreopoulos B."/>
            <person name="Baker S."/>
            <person name="Barry K."/>
            <person name="Bills G."/>
            <person name="Bluhm B."/>
            <person name="Cannon C."/>
            <person name="Castanera R."/>
            <person name="Culley D."/>
            <person name="Daum C."/>
            <person name="Ezra D."/>
            <person name="Gonzalez J."/>
            <person name="Henrissat B."/>
            <person name="Kuo A."/>
            <person name="Liang C."/>
            <person name="Lipzen A."/>
            <person name="Lutzoni F."/>
            <person name="Magnuson J."/>
            <person name="Mondo S."/>
            <person name="Nolan M."/>
            <person name="Ohm R."/>
            <person name="Pangilinan J."/>
            <person name="Park H.-J."/>
            <person name="Ramirez L."/>
            <person name="Alfaro M."/>
            <person name="Sun H."/>
            <person name="Tritt A."/>
            <person name="Yoshinaga Y."/>
            <person name="Zwiers L.-H."/>
            <person name="Turgeon B."/>
            <person name="Goodwin S."/>
            <person name="Spatafora J."/>
            <person name="Crous P."/>
            <person name="Grigoriev I."/>
        </authorList>
    </citation>
    <scope>NUCLEOTIDE SEQUENCE</scope>
    <source>
        <strain evidence="3">CBS 122368</strain>
    </source>
</reference>
<keyword evidence="1" id="KW-1133">Transmembrane helix</keyword>
<keyword evidence="4" id="KW-1185">Reference proteome</keyword>